<protein>
    <submittedName>
        <fullName evidence="1">Uncharacterized protein</fullName>
    </submittedName>
</protein>
<evidence type="ECO:0000313" key="2">
    <source>
        <dbReference type="Proteomes" id="UP000546642"/>
    </source>
</evidence>
<dbReference type="PROSITE" id="PS51257">
    <property type="entry name" value="PROKAR_LIPOPROTEIN"/>
    <property type="match status" value="1"/>
</dbReference>
<name>A0A7W9YHC0_9ACTN</name>
<evidence type="ECO:0000313" key="1">
    <source>
        <dbReference type="EMBL" id="MBB6172163.1"/>
    </source>
</evidence>
<accession>A0A7W9YHC0</accession>
<comment type="caution">
    <text evidence="1">The sequence shown here is derived from an EMBL/GenBank/DDBJ whole genome shotgun (WGS) entry which is preliminary data.</text>
</comment>
<sequence length="55" mass="5829">MDRPRHVTRHPNRPAGRLLLFAAGFAAGITAACTVWAGSDMILCSTGPVVFLAPH</sequence>
<dbReference type="Proteomes" id="UP000546642">
    <property type="component" value="Unassembled WGS sequence"/>
</dbReference>
<reference evidence="1 2" key="1">
    <citation type="submission" date="2020-08" db="EMBL/GenBank/DDBJ databases">
        <title>Sequencing the genomes of 1000 actinobacteria strains.</title>
        <authorList>
            <person name="Klenk H.-P."/>
        </authorList>
    </citation>
    <scope>NUCLEOTIDE SEQUENCE [LARGE SCALE GENOMIC DNA]</scope>
    <source>
        <strain evidence="1 2">DSM 46659</strain>
    </source>
</reference>
<dbReference type="AlphaFoldDB" id="A0A7W9YHC0"/>
<gene>
    <name evidence="1" type="ORF">HNR23_002223</name>
</gene>
<keyword evidence="2" id="KW-1185">Reference proteome</keyword>
<dbReference type="EMBL" id="JACHDS010000001">
    <property type="protein sequence ID" value="MBB6172163.1"/>
    <property type="molecule type" value="Genomic_DNA"/>
</dbReference>
<proteinExistence type="predicted"/>
<organism evidence="1 2">
    <name type="scientific">Nocardiopsis mwathae</name>
    <dbReference type="NCBI Taxonomy" id="1472723"/>
    <lineage>
        <taxon>Bacteria</taxon>
        <taxon>Bacillati</taxon>
        <taxon>Actinomycetota</taxon>
        <taxon>Actinomycetes</taxon>
        <taxon>Streptosporangiales</taxon>
        <taxon>Nocardiopsidaceae</taxon>
        <taxon>Nocardiopsis</taxon>
    </lineage>
</organism>